<evidence type="ECO:0000313" key="2">
    <source>
        <dbReference type="EMBL" id="GIX64177.1"/>
    </source>
</evidence>
<feature type="chain" id="PRO_5043573692" evidence="1">
    <location>
        <begin position="22"/>
        <end position="201"/>
    </location>
</feature>
<dbReference type="EMBL" id="BPLF01000003">
    <property type="protein sequence ID" value="GIX64177.1"/>
    <property type="molecule type" value="Genomic_DNA"/>
</dbReference>
<evidence type="ECO:0000256" key="1">
    <source>
        <dbReference type="SAM" id="SignalP"/>
    </source>
</evidence>
<accession>A0AAV4LVB4</accession>
<feature type="signal peptide" evidence="1">
    <location>
        <begin position="1"/>
        <end position="21"/>
    </location>
</feature>
<evidence type="ECO:0000313" key="3">
    <source>
        <dbReference type="Proteomes" id="UP001497744"/>
    </source>
</evidence>
<dbReference type="GeneID" id="94195658"/>
<name>A0AAV4LVB4_BABCB</name>
<keyword evidence="3" id="KW-1185">Reference proteome</keyword>
<reference evidence="2 3" key="1">
    <citation type="submission" date="2021-06" db="EMBL/GenBank/DDBJ databases">
        <title>Genome sequence of Babesia caballi.</title>
        <authorList>
            <person name="Yamagishi J."/>
            <person name="Kidaka T."/>
            <person name="Ochi A."/>
        </authorList>
    </citation>
    <scope>NUCLEOTIDE SEQUENCE [LARGE SCALE GENOMIC DNA]</scope>
    <source>
        <strain evidence="2">USDA-D6B2</strain>
    </source>
</reference>
<comment type="caution">
    <text evidence="2">The sequence shown here is derived from an EMBL/GenBank/DDBJ whole genome shotgun (WGS) entry which is preliminary data.</text>
</comment>
<dbReference type="Proteomes" id="UP001497744">
    <property type="component" value="Unassembled WGS sequence"/>
</dbReference>
<sequence length="201" mass="23250">MIIIHFILLVQYISFSRQIFAAEEAINVHSLREEFIILYQEIENQKGDRCSSLVEEKFKAVGLTDLARKARDELLSVQLDIFYHGDSLFKNFDVNYAFKKPKLSADDRFNLLVELVNSIVKKADSLAAYMKRISLVYGNRFKKSDLVKLKIGLAESTFKRNLLPVDVTVLLTSMFTKHSHIRHLKECFEKYSEALNQSVHS</sequence>
<dbReference type="RefSeq" id="XP_067716246.1">
    <property type="nucleotide sequence ID" value="XM_067860145.1"/>
</dbReference>
<gene>
    <name evidence="2" type="ORF">BcabD6B2_36120</name>
</gene>
<protein>
    <submittedName>
        <fullName evidence="2">Cellulose biosynthesis protein BcsE</fullName>
    </submittedName>
</protein>
<dbReference type="AlphaFoldDB" id="A0AAV4LVB4"/>
<proteinExistence type="predicted"/>
<keyword evidence="1" id="KW-0732">Signal</keyword>
<organism evidence="2 3">
    <name type="scientific">Babesia caballi</name>
    <dbReference type="NCBI Taxonomy" id="5871"/>
    <lineage>
        <taxon>Eukaryota</taxon>
        <taxon>Sar</taxon>
        <taxon>Alveolata</taxon>
        <taxon>Apicomplexa</taxon>
        <taxon>Aconoidasida</taxon>
        <taxon>Piroplasmida</taxon>
        <taxon>Babesiidae</taxon>
        <taxon>Babesia</taxon>
    </lineage>
</organism>